<evidence type="ECO:0000313" key="5">
    <source>
        <dbReference type="Proteomes" id="UP000184406"/>
    </source>
</evidence>
<protein>
    <submittedName>
        <fullName evidence="4">Short chain dehydrogenase</fullName>
    </submittedName>
</protein>
<dbReference type="Gene3D" id="3.40.50.720">
    <property type="entry name" value="NAD(P)-binding Rossmann-like Domain"/>
    <property type="match status" value="1"/>
</dbReference>
<evidence type="ECO:0000256" key="2">
    <source>
        <dbReference type="ARBA" id="ARBA00023002"/>
    </source>
</evidence>
<proteinExistence type="inferred from homology"/>
<dbReference type="PROSITE" id="PS00061">
    <property type="entry name" value="ADH_SHORT"/>
    <property type="match status" value="1"/>
</dbReference>
<comment type="similarity">
    <text evidence="1 3">Belongs to the short-chain dehydrogenases/reductases (SDR) family.</text>
</comment>
<dbReference type="InterPro" id="IPR036291">
    <property type="entry name" value="NAD(P)-bd_dom_sf"/>
</dbReference>
<dbReference type="Pfam" id="PF00106">
    <property type="entry name" value="adh_short"/>
    <property type="match status" value="1"/>
</dbReference>
<name>A0A1M4YZE8_9FLAO</name>
<dbReference type="InterPro" id="IPR002347">
    <property type="entry name" value="SDR_fam"/>
</dbReference>
<dbReference type="InterPro" id="IPR020904">
    <property type="entry name" value="Sc_DH/Rdtase_CS"/>
</dbReference>
<dbReference type="PRINTS" id="PR00080">
    <property type="entry name" value="SDRFAMILY"/>
</dbReference>
<sequence>MKKTILITGSTDGIGKLAAIQLAKEGHEIYLHGRNSAKLLSVISEIKTISKNEKIKGFVADFSDLGEVLKMAEQIKNEVPKIDILLNNAGILKSKNSVNGDGLDIRIVVNYLAPYVLTNALLPSLKKSKTSRIINLSSAAQDTVLKGVMTGEVRLSANAAYAQSKLALTMWSFDLAAKEQDLTVIAVNPGSLLNTKMANEAYGQHWAPAEKGANLLVDLSISEMYKNDSGKYFNNDMGEDRGVFAPAHTDAYDQEKIRQLIRLTNEVLGHPLS</sequence>
<dbReference type="OrthoDB" id="597510at2"/>
<gene>
    <name evidence="4" type="ORF">SAMN03080594_102637</name>
</gene>
<dbReference type="EMBL" id="FQUX01000002">
    <property type="protein sequence ID" value="SHF11189.1"/>
    <property type="molecule type" value="Genomic_DNA"/>
</dbReference>
<evidence type="ECO:0000256" key="3">
    <source>
        <dbReference type="RuleBase" id="RU000363"/>
    </source>
</evidence>
<keyword evidence="2" id="KW-0560">Oxidoreductase</keyword>
<accession>A0A1M4YZE8</accession>
<dbReference type="PANTHER" id="PTHR24320:SF148">
    <property type="entry name" value="NAD(P)-BINDING ROSSMANN-FOLD SUPERFAMILY PROTEIN"/>
    <property type="match status" value="1"/>
</dbReference>
<dbReference type="PRINTS" id="PR00081">
    <property type="entry name" value="GDHRDH"/>
</dbReference>
<evidence type="ECO:0000256" key="1">
    <source>
        <dbReference type="ARBA" id="ARBA00006484"/>
    </source>
</evidence>
<dbReference type="AlphaFoldDB" id="A0A1M4YZE8"/>
<keyword evidence="5" id="KW-1185">Reference proteome</keyword>
<dbReference type="Proteomes" id="UP000184406">
    <property type="component" value="Unassembled WGS sequence"/>
</dbReference>
<organism evidence="4 5">
    <name type="scientific">Arenibacter palladensis</name>
    <dbReference type="NCBI Taxonomy" id="237373"/>
    <lineage>
        <taxon>Bacteria</taxon>
        <taxon>Pseudomonadati</taxon>
        <taxon>Bacteroidota</taxon>
        <taxon>Flavobacteriia</taxon>
        <taxon>Flavobacteriales</taxon>
        <taxon>Flavobacteriaceae</taxon>
        <taxon>Arenibacter</taxon>
    </lineage>
</organism>
<dbReference type="GO" id="GO:0016491">
    <property type="term" value="F:oxidoreductase activity"/>
    <property type="evidence" value="ECO:0007669"/>
    <property type="project" value="UniProtKB-KW"/>
</dbReference>
<reference evidence="5" key="1">
    <citation type="submission" date="2016-11" db="EMBL/GenBank/DDBJ databases">
        <authorList>
            <person name="Varghese N."/>
            <person name="Submissions S."/>
        </authorList>
    </citation>
    <scope>NUCLEOTIDE SEQUENCE [LARGE SCALE GENOMIC DNA]</scope>
    <source>
        <strain evidence="5">DSM 17539</strain>
    </source>
</reference>
<dbReference type="RefSeq" id="WP_072861441.1">
    <property type="nucleotide sequence ID" value="NZ_FQUX01000002.1"/>
</dbReference>
<evidence type="ECO:0000313" key="4">
    <source>
        <dbReference type="EMBL" id="SHF11189.1"/>
    </source>
</evidence>
<dbReference type="SUPFAM" id="SSF51735">
    <property type="entry name" value="NAD(P)-binding Rossmann-fold domains"/>
    <property type="match status" value="1"/>
</dbReference>
<dbReference type="PANTHER" id="PTHR24320">
    <property type="entry name" value="RETINOL DEHYDROGENASE"/>
    <property type="match status" value="1"/>
</dbReference>